<dbReference type="OrthoDB" id="4719016at2759"/>
<dbReference type="Proteomes" id="UP000799324">
    <property type="component" value="Unassembled WGS sequence"/>
</dbReference>
<dbReference type="SUPFAM" id="SSF81301">
    <property type="entry name" value="Nucleotidyltransferase"/>
    <property type="match status" value="1"/>
</dbReference>
<evidence type="ECO:0000313" key="2">
    <source>
        <dbReference type="Proteomes" id="UP000799324"/>
    </source>
</evidence>
<accession>A0A6A6T823</accession>
<organism evidence="1 2">
    <name type="scientific">Lophiostoma macrostomum CBS 122681</name>
    <dbReference type="NCBI Taxonomy" id="1314788"/>
    <lineage>
        <taxon>Eukaryota</taxon>
        <taxon>Fungi</taxon>
        <taxon>Dikarya</taxon>
        <taxon>Ascomycota</taxon>
        <taxon>Pezizomycotina</taxon>
        <taxon>Dothideomycetes</taxon>
        <taxon>Pleosporomycetidae</taxon>
        <taxon>Pleosporales</taxon>
        <taxon>Lophiostomataceae</taxon>
        <taxon>Lophiostoma</taxon>
    </lineage>
</organism>
<dbReference type="InterPro" id="IPR043519">
    <property type="entry name" value="NT_sf"/>
</dbReference>
<gene>
    <name evidence="1" type="ORF">K491DRAFT_439997</name>
</gene>
<dbReference type="PANTHER" id="PTHR41773">
    <property type="entry name" value="GTP PYROPHOSPHATASE-RELATED"/>
    <property type="match status" value="1"/>
</dbReference>
<evidence type="ECO:0000313" key="1">
    <source>
        <dbReference type="EMBL" id="KAF2655093.1"/>
    </source>
</evidence>
<keyword evidence="2" id="KW-1185">Reference proteome</keyword>
<protein>
    <submittedName>
        <fullName evidence="1">Uncharacterized protein</fullName>
    </submittedName>
</protein>
<reference evidence="1" key="1">
    <citation type="journal article" date="2020" name="Stud. Mycol.">
        <title>101 Dothideomycetes genomes: a test case for predicting lifestyles and emergence of pathogens.</title>
        <authorList>
            <person name="Haridas S."/>
            <person name="Albert R."/>
            <person name="Binder M."/>
            <person name="Bloem J."/>
            <person name="Labutti K."/>
            <person name="Salamov A."/>
            <person name="Andreopoulos B."/>
            <person name="Baker S."/>
            <person name="Barry K."/>
            <person name="Bills G."/>
            <person name="Bluhm B."/>
            <person name="Cannon C."/>
            <person name="Castanera R."/>
            <person name="Culley D."/>
            <person name="Daum C."/>
            <person name="Ezra D."/>
            <person name="Gonzalez J."/>
            <person name="Henrissat B."/>
            <person name="Kuo A."/>
            <person name="Liang C."/>
            <person name="Lipzen A."/>
            <person name="Lutzoni F."/>
            <person name="Magnuson J."/>
            <person name="Mondo S."/>
            <person name="Nolan M."/>
            <person name="Ohm R."/>
            <person name="Pangilinan J."/>
            <person name="Park H.-J."/>
            <person name="Ramirez L."/>
            <person name="Alfaro M."/>
            <person name="Sun H."/>
            <person name="Tritt A."/>
            <person name="Yoshinaga Y."/>
            <person name="Zwiers L.-H."/>
            <person name="Turgeon B."/>
            <person name="Goodwin S."/>
            <person name="Spatafora J."/>
            <person name="Crous P."/>
            <person name="Grigoriev I."/>
        </authorList>
    </citation>
    <scope>NUCLEOTIDE SEQUENCE</scope>
    <source>
        <strain evidence="1">CBS 122681</strain>
    </source>
</reference>
<proteinExistence type="predicted"/>
<dbReference type="EMBL" id="MU004354">
    <property type="protein sequence ID" value="KAF2655093.1"/>
    <property type="molecule type" value="Genomic_DNA"/>
</dbReference>
<dbReference type="AlphaFoldDB" id="A0A6A6T823"/>
<sequence length="399" mass="45252">MSIWRFCIKSLWQSLTQLHSTEEDDENSKNRHYRPRHLGYRAVHYRVPMKDSDETKVYDWMENDQVEIQVVSALTHAWAEVGHDIIYKTYAFGEPTLEERRTLDALNGLIQSGDLLLESFQEMVAKRTTLPFQYREQLTVFLRSFFRSERNAGDEDDDLEHAAFPRGEGIYILFKFLEEKGLNTPMKVRHSLKKLRYPYEHHEKEQRIRKSFNPVPTFAPDMSVVVCLIRDLLREKAYKAPSGHKTARDMCAIMMSALTILQYALGGADEAGDYLQKTSMTPAQIDSMNFLLESPKRYATLNGGYPQHVVEDLLQDAWNWFFTSASDPASLCGFFFCLAEMGCMKPVDPNTQISQLNIGPLSTVGTTDVTGEAGAVTPLARASVQSLCYAGSKPSASGT</sequence>
<name>A0A6A6T823_9PLEO</name>
<dbReference type="PANTHER" id="PTHR41773:SF1">
    <property type="entry name" value="RELA_SPOT DOMAIN-CONTAINING PROTEIN"/>
    <property type="match status" value="1"/>
</dbReference>